<comment type="caution">
    <text evidence="2">The sequence shown here is derived from an EMBL/GenBank/DDBJ whole genome shotgun (WGS) entry which is preliminary data.</text>
</comment>
<dbReference type="PANTHER" id="PTHR33053:SF25">
    <property type="entry name" value="TRANSPOSASE DOMAIN-CONTAINING PROTEIN"/>
    <property type="match status" value="1"/>
</dbReference>
<proteinExistence type="predicted"/>
<keyword evidence="3" id="KW-1185">Reference proteome</keyword>
<reference evidence="2" key="1">
    <citation type="submission" date="2021-07" db="EMBL/GenBank/DDBJ databases">
        <authorList>
            <person name="Catto M.A."/>
            <person name="Jacobson A."/>
            <person name="Kennedy G."/>
            <person name="Labadie P."/>
            <person name="Hunt B.G."/>
            <person name="Srinivasan R."/>
        </authorList>
    </citation>
    <scope>NUCLEOTIDE SEQUENCE</scope>
    <source>
        <strain evidence="2">PL_HMW_Pooled</strain>
        <tissue evidence="2">Head</tissue>
    </source>
</reference>
<feature type="compositionally biased region" description="Acidic residues" evidence="1">
    <location>
        <begin position="91"/>
        <end position="108"/>
    </location>
</feature>
<accession>A0AAE1H752</accession>
<dbReference type="Proteomes" id="UP001219518">
    <property type="component" value="Unassembled WGS sequence"/>
</dbReference>
<dbReference type="AlphaFoldDB" id="A0AAE1H752"/>
<evidence type="ECO:0000256" key="1">
    <source>
        <dbReference type="SAM" id="MobiDB-lite"/>
    </source>
</evidence>
<dbReference type="PANTHER" id="PTHR33053">
    <property type="entry name" value="PROTEIN, PUTATIVE-RELATED"/>
    <property type="match status" value="1"/>
</dbReference>
<name>A0AAE1H752_9NEOP</name>
<gene>
    <name evidence="2" type="ORF">KUF71_006068</name>
</gene>
<reference evidence="2" key="2">
    <citation type="journal article" date="2023" name="BMC Genomics">
        <title>Pest status, molecular evolution, and epigenetic factors derived from the genome assembly of Frankliniella fusca, a thysanopteran phytovirus vector.</title>
        <authorList>
            <person name="Catto M.A."/>
            <person name="Labadie P.E."/>
            <person name="Jacobson A.L."/>
            <person name="Kennedy G.G."/>
            <person name="Srinivasan R."/>
            <person name="Hunt B.G."/>
        </authorList>
    </citation>
    <scope>NUCLEOTIDE SEQUENCE</scope>
    <source>
        <strain evidence="2">PL_HMW_Pooled</strain>
    </source>
</reference>
<sequence length="746" mass="86054">VRNYRRRVRNQAVREVERQRQVDEILNVVEGDYNESDNESVNDESDDEPKDNYQGNAEVHEDVGVDNGDIQNDANDGAVENSDGDNASEPSDNEDNGDINHDDNDEDVVQVDNPGEIVFRNEAEKELYAIDMIRDWGLAPGVLSHEKLDDLLWRLKPVFPSIPLSHKTLLEVTRIEDIINGDGWQYYYKGICVNLDSMDLREYLERYGEVSIHINIDGLSLFRRSPKKVWPILGKLNGSKNEPFMIAIYFGNKDPSDIDFYLRRFINELRGLFANGYLRNHLSYNFVVRNYILDAPARAMIKCCVGHCGFASCEKCTVWGRYVNDRTTFLSLDDPLRTDESFRRQDQPRHHNGVSPLLEIETNMVSQFRLDPLHLVYEGAFKRLLCLAWMKWRTAWKLHRTEYRRLVLYDSILVFKATLDENVYKHFLLLHCAIYILSSPRLLENMCDYANDLLRTFIQHGARLFGEKFVVYNIHALSHLAAECEQHGTLESFSAFCYENKLKSMKQTLRSGYKPLEQPINRDKESSNNVAVALPGRNVTLSREEFDGNEPLEGHHYRKLSVNGTIFAPSRRNSCFKTRQGDIVLLKCVVRDGNDIFLSGFKFQRVDDFYDYPLQSSMLGIVTVARLGRRRRAYPLNDLESKCWLLPNGASYLCIPLYVIVKFLPAEENEDEEVCYDLGLSTWISAQSSDGKVTIWWPPSNQYSLAIKHLKDPAEGWNEYDAVVKKYYDELLRARTALNGFQANSA</sequence>
<evidence type="ECO:0000313" key="3">
    <source>
        <dbReference type="Proteomes" id="UP001219518"/>
    </source>
</evidence>
<feature type="region of interest" description="Disordered" evidence="1">
    <location>
        <begin position="26"/>
        <end position="108"/>
    </location>
</feature>
<organism evidence="2 3">
    <name type="scientific">Frankliniella fusca</name>
    <dbReference type="NCBI Taxonomy" id="407009"/>
    <lineage>
        <taxon>Eukaryota</taxon>
        <taxon>Metazoa</taxon>
        <taxon>Ecdysozoa</taxon>
        <taxon>Arthropoda</taxon>
        <taxon>Hexapoda</taxon>
        <taxon>Insecta</taxon>
        <taxon>Pterygota</taxon>
        <taxon>Neoptera</taxon>
        <taxon>Paraneoptera</taxon>
        <taxon>Thysanoptera</taxon>
        <taxon>Terebrantia</taxon>
        <taxon>Thripoidea</taxon>
        <taxon>Thripidae</taxon>
        <taxon>Frankliniella</taxon>
    </lineage>
</organism>
<dbReference type="EMBL" id="JAHWGI010000478">
    <property type="protein sequence ID" value="KAK3916000.1"/>
    <property type="molecule type" value="Genomic_DNA"/>
</dbReference>
<evidence type="ECO:0000313" key="2">
    <source>
        <dbReference type="EMBL" id="KAK3916000.1"/>
    </source>
</evidence>
<feature type="compositionally biased region" description="Acidic residues" evidence="1">
    <location>
        <begin position="32"/>
        <end position="49"/>
    </location>
</feature>
<protein>
    <submittedName>
        <fullName evidence="2">Halomucin</fullName>
    </submittedName>
</protein>
<feature type="non-terminal residue" evidence="2">
    <location>
        <position position="746"/>
    </location>
</feature>